<dbReference type="OrthoDB" id="10140589at2759"/>
<dbReference type="EMBL" id="CAJNOC010000283">
    <property type="protein sequence ID" value="CAF0738669.1"/>
    <property type="molecule type" value="Genomic_DNA"/>
</dbReference>
<gene>
    <name evidence="1" type="ORF">OXX778_LOCUS3269</name>
</gene>
<protein>
    <submittedName>
        <fullName evidence="1">Uncharacterized protein</fullName>
    </submittedName>
</protein>
<evidence type="ECO:0000313" key="1">
    <source>
        <dbReference type="EMBL" id="CAF0738669.1"/>
    </source>
</evidence>
<reference evidence="1" key="1">
    <citation type="submission" date="2021-02" db="EMBL/GenBank/DDBJ databases">
        <authorList>
            <person name="Nowell W R."/>
        </authorList>
    </citation>
    <scope>NUCLEOTIDE SEQUENCE</scope>
    <source>
        <strain evidence="1">Ploen Becks lab</strain>
    </source>
</reference>
<accession>A0A813NIG3</accession>
<organism evidence="1 2">
    <name type="scientific">Brachionus calyciflorus</name>
    <dbReference type="NCBI Taxonomy" id="104777"/>
    <lineage>
        <taxon>Eukaryota</taxon>
        <taxon>Metazoa</taxon>
        <taxon>Spiralia</taxon>
        <taxon>Gnathifera</taxon>
        <taxon>Rotifera</taxon>
        <taxon>Eurotatoria</taxon>
        <taxon>Monogononta</taxon>
        <taxon>Pseudotrocha</taxon>
        <taxon>Ploima</taxon>
        <taxon>Brachionidae</taxon>
        <taxon>Brachionus</taxon>
    </lineage>
</organism>
<dbReference type="AlphaFoldDB" id="A0A813NIG3"/>
<evidence type="ECO:0000313" key="2">
    <source>
        <dbReference type="Proteomes" id="UP000663879"/>
    </source>
</evidence>
<name>A0A813NIG3_9BILA</name>
<comment type="caution">
    <text evidence="1">The sequence shown here is derived from an EMBL/GenBank/DDBJ whole genome shotgun (WGS) entry which is preliminary data.</text>
</comment>
<dbReference type="Proteomes" id="UP000663879">
    <property type="component" value="Unassembled WGS sequence"/>
</dbReference>
<proteinExistence type="predicted"/>
<keyword evidence="2" id="KW-1185">Reference proteome</keyword>
<sequence length="352" mass="41017">MEVETFMMLYNQSIEKKELFSFKVLLNQLNVLTPEIKGKQQVPYSSEQVNLIKNCQNSIVRNFCNNPVIKKNPDINPLVLTKLANFFKSCDFSEQKLAQCLFLIHAAKTDCHLLEDIKARELFVSYWEKFDTITIKTNYDSVFQEFFSIFKTLFQSRNFIDIINKSIDEIVVSKPGKDTYNFNNLKLVFFESEFPSVNGYSGKDCIYLNAKNVLNSFELPLENEKKLLVAKLNFISLVLHEASHVLLRFKLNDLNLSSPFLDDRVKKNEVKKNVKECGFETEKKYFKGCIAWNISAIHKIDFTYCEGFLNNILNDKKVDFEIEKANVEIYNDELFHSSGFSIVFESGFNFFF</sequence>